<dbReference type="Proteomes" id="UP000239757">
    <property type="component" value="Unassembled WGS sequence"/>
</dbReference>
<protein>
    <submittedName>
        <fullName evidence="2">Uncharacterized protein</fullName>
    </submittedName>
</protein>
<evidence type="ECO:0000313" key="2">
    <source>
        <dbReference type="EMBL" id="PPS15655.1"/>
    </source>
</evidence>
<dbReference type="EMBL" id="KZ663122">
    <property type="protein sequence ID" value="PPS15655.1"/>
    <property type="molecule type" value="Genomic_DNA"/>
</dbReference>
<evidence type="ECO:0000313" key="3">
    <source>
        <dbReference type="Proteomes" id="UP000239757"/>
    </source>
</evidence>
<reference evidence="2 3" key="1">
    <citation type="submission" date="2015-01" db="EMBL/GenBank/DDBJ databases">
        <title>Genome of allotetraploid Gossypium barbadense reveals genomic plasticity and fiber elongation in cotton evolution.</title>
        <authorList>
            <person name="Chen X."/>
            <person name="Liu X."/>
            <person name="Zhao B."/>
            <person name="Zheng H."/>
            <person name="Hu Y."/>
            <person name="Lu G."/>
            <person name="Yang C."/>
            <person name="Chen J."/>
            <person name="Shan C."/>
            <person name="Zhang L."/>
            <person name="Zhou Y."/>
            <person name="Wang L."/>
            <person name="Guo W."/>
            <person name="Bai Y."/>
            <person name="Ruan J."/>
            <person name="Shangguan X."/>
            <person name="Mao Y."/>
            <person name="Jiang J."/>
            <person name="Zhu Y."/>
            <person name="Lei J."/>
            <person name="Kang H."/>
            <person name="Chen S."/>
            <person name="He X."/>
            <person name="Wang R."/>
            <person name="Wang Y."/>
            <person name="Chen J."/>
            <person name="Wang L."/>
            <person name="Yu S."/>
            <person name="Wang B."/>
            <person name="Wei J."/>
            <person name="Song S."/>
            <person name="Lu X."/>
            <person name="Gao Z."/>
            <person name="Gu W."/>
            <person name="Deng X."/>
            <person name="Ma D."/>
            <person name="Wang S."/>
            <person name="Liang W."/>
            <person name="Fang L."/>
            <person name="Cai C."/>
            <person name="Zhu X."/>
            <person name="Zhou B."/>
            <person name="Zhang Y."/>
            <person name="Chen Z."/>
            <person name="Xu S."/>
            <person name="Zhu R."/>
            <person name="Wang S."/>
            <person name="Zhang T."/>
            <person name="Zhao G."/>
        </authorList>
    </citation>
    <scope>NUCLEOTIDE SEQUENCE [LARGE SCALE GENOMIC DNA]</scope>
    <source>
        <strain evidence="3">cv. Xinhai21</strain>
        <tissue evidence="2">Leaf</tissue>
    </source>
</reference>
<sequence length="128" mass="13356">MSTEEEYYINLYVGCKSVRDPYVRYLGGEMVKLKEDLDTTMYFELSTVEGAGDGNECVEVAGSKGDKGVEVAGNKDGEGGEGLGEKGVEVVGIKCGNGGEVEGGEGLNGKSAEIAGDKGSKYNPSNRA</sequence>
<dbReference type="OrthoDB" id="998442at2759"/>
<evidence type="ECO:0000256" key="1">
    <source>
        <dbReference type="SAM" id="MobiDB-lite"/>
    </source>
</evidence>
<accession>A0A2P5YJ89</accession>
<feature type="compositionally biased region" description="Gly residues" evidence="1">
    <location>
        <begin position="98"/>
        <end position="107"/>
    </location>
</feature>
<feature type="region of interest" description="Disordered" evidence="1">
    <location>
        <begin position="98"/>
        <end position="128"/>
    </location>
</feature>
<gene>
    <name evidence="2" type="ORF">GOBAR_AA04924</name>
</gene>
<dbReference type="AlphaFoldDB" id="A0A2P5YJ89"/>
<organism evidence="2 3">
    <name type="scientific">Gossypium barbadense</name>
    <name type="common">Sea Island cotton</name>
    <name type="synonym">Hibiscus barbadensis</name>
    <dbReference type="NCBI Taxonomy" id="3634"/>
    <lineage>
        <taxon>Eukaryota</taxon>
        <taxon>Viridiplantae</taxon>
        <taxon>Streptophyta</taxon>
        <taxon>Embryophyta</taxon>
        <taxon>Tracheophyta</taxon>
        <taxon>Spermatophyta</taxon>
        <taxon>Magnoliopsida</taxon>
        <taxon>eudicotyledons</taxon>
        <taxon>Gunneridae</taxon>
        <taxon>Pentapetalae</taxon>
        <taxon>rosids</taxon>
        <taxon>malvids</taxon>
        <taxon>Malvales</taxon>
        <taxon>Malvaceae</taxon>
        <taxon>Malvoideae</taxon>
        <taxon>Gossypium</taxon>
    </lineage>
</organism>
<proteinExistence type="predicted"/>
<name>A0A2P5YJ89_GOSBA</name>